<evidence type="ECO:0000313" key="2">
    <source>
        <dbReference type="EMBL" id="MEK8132934.1"/>
    </source>
</evidence>
<organism evidence="2 3">
    <name type="scientific">Paenibacillus filicis</name>
    <dbReference type="NCBI Taxonomy" id="669464"/>
    <lineage>
        <taxon>Bacteria</taxon>
        <taxon>Bacillati</taxon>
        <taxon>Bacillota</taxon>
        <taxon>Bacilli</taxon>
        <taxon>Bacillales</taxon>
        <taxon>Paenibacillaceae</taxon>
        <taxon>Paenibacillus</taxon>
    </lineage>
</organism>
<dbReference type="PROSITE" id="PS51750">
    <property type="entry name" value="BRO_N"/>
    <property type="match status" value="1"/>
</dbReference>
<reference evidence="2 3" key="1">
    <citation type="submission" date="2024-04" db="EMBL/GenBank/DDBJ databases">
        <title>draft genome sequnece of Paenibacillus filicis.</title>
        <authorList>
            <person name="Kim D.-U."/>
        </authorList>
    </citation>
    <scope>NUCLEOTIDE SEQUENCE [LARGE SCALE GENOMIC DNA]</scope>
    <source>
        <strain evidence="2 3">KACC14197</strain>
    </source>
</reference>
<feature type="domain" description="Bro-N" evidence="1">
    <location>
        <begin position="12"/>
        <end position="117"/>
    </location>
</feature>
<dbReference type="Proteomes" id="UP001469365">
    <property type="component" value="Unassembled WGS sequence"/>
</dbReference>
<comment type="caution">
    <text evidence="2">The sequence shown here is derived from an EMBL/GenBank/DDBJ whole genome shotgun (WGS) entry which is preliminary data.</text>
</comment>
<name>A0ABU9DVP0_9BACL</name>
<sequence length="268" mass="29841">MDKEGQVQVFNHQMFGDLPVIVVNGVEWFGTTEAAISLTFSDPYAAVRNHIDDEDLMVHPVLTGGGVQHKKFTNESGLYSLILGAAKQGNNPEIKAKAKEYKRWITSEVLPAIRRTGRYEIPGHTVPDLLHFQKEAYMVEVTANVLRLPDSGRLKLLGDFTKRHGLNVPLPAYADEEHTIAATILLEEHGVNISTQSFNKLLISYGLLEEKERPSSRGQVKKFKSITDAGLEYGKNVISPENPRETAPHYYPAKFPALLKRVGLIAVI</sequence>
<dbReference type="PANTHER" id="PTHR36180:SF2">
    <property type="entry name" value="BRO FAMILY PROTEIN"/>
    <property type="match status" value="1"/>
</dbReference>
<dbReference type="EMBL" id="JBBPCC010000038">
    <property type="protein sequence ID" value="MEK8132934.1"/>
    <property type="molecule type" value="Genomic_DNA"/>
</dbReference>
<evidence type="ECO:0000259" key="1">
    <source>
        <dbReference type="PROSITE" id="PS51750"/>
    </source>
</evidence>
<evidence type="ECO:0000313" key="3">
    <source>
        <dbReference type="Proteomes" id="UP001469365"/>
    </source>
</evidence>
<dbReference type="Pfam" id="PF02498">
    <property type="entry name" value="Bro-N"/>
    <property type="match status" value="1"/>
</dbReference>
<dbReference type="SMART" id="SM01040">
    <property type="entry name" value="Bro-N"/>
    <property type="match status" value="1"/>
</dbReference>
<gene>
    <name evidence="2" type="ORF">WMW72_34135</name>
</gene>
<accession>A0ABU9DVP0</accession>
<dbReference type="PANTHER" id="PTHR36180">
    <property type="entry name" value="DNA-BINDING PROTEIN-RELATED-RELATED"/>
    <property type="match status" value="1"/>
</dbReference>
<protein>
    <submittedName>
        <fullName evidence="2">Bro-N domain-containing protein</fullName>
    </submittedName>
</protein>
<keyword evidence="3" id="KW-1185">Reference proteome</keyword>
<proteinExistence type="predicted"/>
<dbReference type="RefSeq" id="WP_341420061.1">
    <property type="nucleotide sequence ID" value="NZ_JBBPCC010000038.1"/>
</dbReference>
<dbReference type="InterPro" id="IPR003497">
    <property type="entry name" value="BRO_N_domain"/>
</dbReference>